<feature type="transmembrane region" description="Helical" evidence="1">
    <location>
        <begin position="235"/>
        <end position="255"/>
    </location>
</feature>
<comment type="caution">
    <text evidence="2">The sequence shown here is derived from an EMBL/GenBank/DDBJ whole genome shotgun (WGS) entry which is preliminary data.</text>
</comment>
<evidence type="ECO:0000313" key="3">
    <source>
        <dbReference type="Proteomes" id="UP000267128"/>
    </source>
</evidence>
<reference evidence="2 3" key="1">
    <citation type="submission" date="2018-11" db="EMBL/GenBank/DDBJ databases">
        <authorList>
            <person name="Li F."/>
        </authorList>
    </citation>
    <scope>NUCLEOTIDE SEQUENCE [LARGE SCALE GENOMIC DNA]</scope>
    <source>
        <strain evidence="2 3">Gsoil 097</strain>
    </source>
</reference>
<dbReference type="AlphaFoldDB" id="A0A3N0CI47"/>
<organism evidence="2 3">
    <name type="scientific">Nocardioides marmoriginsengisoli</name>
    <dbReference type="NCBI Taxonomy" id="661483"/>
    <lineage>
        <taxon>Bacteria</taxon>
        <taxon>Bacillati</taxon>
        <taxon>Actinomycetota</taxon>
        <taxon>Actinomycetes</taxon>
        <taxon>Propionibacteriales</taxon>
        <taxon>Nocardioidaceae</taxon>
        <taxon>Nocardioides</taxon>
    </lineage>
</organism>
<dbReference type="OrthoDB" id="3822725at2"/>
<evidence type="ECO:0000256" key="1">
    <source>
        <dbReference type="SAM" id="Phobius"/>
    </source>
</evidence>
<dbReference type="RefSeq" id="WP_123228440.1">
    <property type="nucleotide sequence ID" value="NZ_RJSE01000007.1"/>
</dbReference>
<accession>A0A3N0CI47</accession>
<keyword evidence="1" id="KW-1133">Transmembrane helix</keyword>
<keyword evidence="3" id="KW-1185">Reference proteome</keyword>
<evidence type="ECO:0000313" key="2">
    <source>
        <dbReference type="EMBL" id="RNL63148.1"/>
    </source>
</evidence>
<dbReference type="EMBL" id="RJSE01000007">
    <property type="protein sequence ID" value="RNL63148.1"/>
    <property type="molecule type" value="Genomic_DNA"/>
</dbReference>
<keyword evidence="1" id="KW-0812">Transmembrane</keyword>
<feature type="transmembrane region" description="Helical" evidence="1">
    <location>
        <begin position="185"/>
        <end position="204"/>
    </location>
</feature>
<feature type="transmembrane region" description="Helical" evidence="1">
    <location>
        <begin position="156"/>
        <end position="178"/>
    </location>
</feature>
<dbReference type="Proteomes" id="UP000267128">
    <property type="component" value="Unassembled WGS sequence"/>
</dbReference>
<feature type="transmembrane region" description="Helical" evidence="1">
    <location>
        <begin position="72"/>
        <end position="90"/>
    </location>
</feature>
<protein>
    <submittedName>
        <fullName evidence="2">ABC transporter permease</fullName>
    </submittedName>
</protein>
<name>A0A3N0CI47_9ACTN</name>
<feature type="transmembrane region" description="Helical" evidence="1">
    <location>
        <begin position="117"/>
        <end position="144"/>
    </location>
</feature>
<feature type="transmembrane region" description="Helical" evidence="1">
    <location>
        <begin position="39"/>
        <end position="60"/>
    </location>
</feature>
<keyword evidence="1" id="KW-0472">Membrane</keyword>
<proteinExistence type="predicted"/>
<sequence>MSTTTALPDTLDVSQTPAVPLSRLIRVELRKMYDTRAGLWLLAIIGIVTTLAIVLFGVFAKDADKTFSNFSGFAATPQGFLLPVMAILLITQEWGQRTAMVTFTLEPHRSRILTAKVAAALVIGLGAYVLAMVVALLSALVLGGSGAFDDFSSLDLGTFGMLQILGILQGLGFGLVLLNSAAAIVLYFALPTIFGIIGGIWPAFADKAAWFDLGTAQTPLFDGAESLTGQEWTQLGVTAVIWVGIPLAVGTWRMLRAELK</sequence>
<gene>
    <name evidence="2" type="ORF">EFK50_15685</name>
</gene>